<sequence>MRIFGSGRTGVPLRAIRPAVVFQSASFKAEVAEDSLPRLYVGLPDQMHYLFPADFQADFDHQTYAAPTMLFRQSLQANQMALNGEPVNFFDITGFSPRAEKGILDEKELDQELIRYFGREKGIFVGRTRQAVTVSFEQIQKYLEQSFAALNSLGLKQEHDWGLQLPTSAYECFPFPLTTQITMALFNTAYSLIRLKQLVRLMEMAYRGNSPKRIGRLNRLFTIDQKTRLNYFGPAMGTNELARFERQDLALKIALLKEYALLRGNQEAANTDAVAWGLFLYGDAYRQTSQFFRDTGVSSLCRLVDYIDFWHEIEGIMFALTQAKILPASPVAEQAVRSKKVLSYQGAQVIRAFTQISGRQVDLYSLPTPFNLYQQIFAHYQG</sequence>
<dbReference type="AlphaFoldDB" id="A0A1F4TPG1"/>
<evidence type="ECO:0000313" key="2">
    <source>
        <dbReference type="Proteomes" id="UP000178951"/>
    </source>
</evidence>
<comment type="caution">
    <text evidence="1">The sequence shown here is derived from an EMBL/GenBank/DDBJ whole genome shotgun (WGS) entry which is preliminary data.</text>
</comment>
<dbReference type="STRING" id="1802583.A2311_00120"/>
<proteinExistence type="predicted"/>
<organism evidence="1 2">
    <name type="scientific">candidate division WOR-1 bacterium RIFOXYB2_FULL_48_7</name>
    <dbReference type="NCBI Taxonomy" id="1802583"/>
    <lineage>
        <taxon>Bacteria</taxon>
        <taxon>Bacillati</taxon>
        <taxon>Saganbacteria</taxon>
    </lineage>
</organism>
<evidence type="ECO:0000313" key="1">
    <source>
        <dbReference type="EMBL" id="OGC34430.1"/>
    </source>
</evidence>
<gene>
    <name evidence="1" type="ORF">A2311_00120</name>
</gene>
<name>A0A1F4TPG1_UNCSA</name>
<accession>A0A1F4TPG1</accession>
<reference evidence="1 2" key="1">
    <citation type="journal article" date="2016" name="Nat. Commun.">
        <title>Thousands of microbial genomes shed light on interconnected biogeochemical processes in an aquifer system.</title>
        <authorList>
            <person name="Anantharaman K."/>
            <person name="Brown C.T."/>
            <person name="Hug L.A."/>
            <person name="Sharon I."/>
            <person name="Castelle C.J."/>
            <person name="Probst A.J."/>
            <person name="Thomas B.C."/>
            <person name="Singh A."/>
            <person name="Wilkins M.J."/>
            <person name="Karaoz U."/>
            <person name="Brodie E.L."/>
            <person name="Williams K.H."/>
            <person name="Hubbard S.S."/>
            <person name="Banfield J.F."/>
        </authorList>
    </citation>
    <scope>NUCLEOTIDE SEQUENCE [LARGE SCALE GENOMIC DNA]</scope>
</reference>
<protein>
    <submittedName>
        <fullName evidence="1">Uncharacterized protein</fullName>
    </submittedName>
</protein>
<dbReference type="Proteomes" id="UP000178951">
    <property type="component" value="Unassembled WGS sequence"/>
</dbReference>
<dbReference type="EMBL" id="MEUF01000043">
    <property type="protein sequence ID" value="OGC34430.1"/>
    <property type="molecule type" value="Genomic_DNA"/>
</dbReference>